<dbReference type="AlphaFoldDB" id="A0A0G9MXD7"/>
<keyword evidence="3" id="KW-1185">Reference proteome</keyword>
<dbReference type="EMBL" id="LBHB01000001">
    <property type="protein sequence ID" value="KLE35360.1"/>
    <property type="molecule type" value="Genomic_DNA"/>
</dbReference>
<accession>A0A0G9MXD7</accession>
<sequence length="263" mass="28747">MPDASQTPVETRRYATQIEAPVPDYRQLIRDMTIVEFSDLRREATARAPADAKAVGEQWLARLNERGVVDGYGLSGKNDDDPISSFSLTLTPADFDAWVRENGWSVPRHIDWNFVPDLVSPRVSDAAAQGIRIWPASEARTGMQNQAADSGRIVLRDGCFYLDRQGVETLAWFHAETGLDVDGEGFYVLVNRMTGQVEGRLGETFVWAAPNPITPGGPSMEEFRAACGDGEISTVGNPTSTARMDAMYPPVRAPDAAPPPGIH</sequence>
<comment type="caution">
    <text evidence="2">The sequence shown here is derived from an EMBL/GenBank/DDBJ whole genome shotgun (WGS) entry which is preliminary data.</text>
</comment>
<protein>
    <submittedName>
        <fullName evidence="2">Uncharacterized protein</fullName>
    </submittedName>
</protein>
<dbReference type="Proteomes" id="UP000053464">
    <property type="component" value="Unassembled WGS sequence"/>
</dbReference>
<evidence type="ECO:0000256" key="1">
    <source>
        <dbReference type="SAM" id="MobiDB-lite"/>
    </source>
</evidence>
<dbReference type="PATRIC" id="fig|1581420.6.peg.528"/>
<proteinExistence type="predicted"/>
<organism evidence="2 3">
    <name type="scientific">Aurantiacibacter luteus</name>
    <dbReference type="NCBI Taxonomy" id="1581420"/>
    <lineage>
        <taxon>Bacteria</taxon>
        <taxon>Pseudomonadati</taxon>
        <taxon>Pseudomonadota</taxon>
        <taxon>Alphaproteobacteria</taxon>
        <taxon>Sphingomonadales</taxon>
        <taxon>Erythrobacteraceae</taxon>
        <taxon>Aurantiacibacter</taxon>
    </lineage>
</organism>
<reference evidence="2 3" key="1">
    <citation type="submission" date="2015-04" db="EMBL/GenBank/DDBJ databases">
        <title>The draft genome sequence of Erythrobacter luteus KA37.</title>
        <authorList>
            <person name="Zhuang L."/>
            <person name="Liu Y."/>
            <person name="Shao Z."/>
        </authorList>
    </citation>
    <scope>NUCLEOTIDE SEQUENCE [LARGE SCALE GENOMIC DNA]</scope>
    <source>
        <strain evidence="2 3">KA37</strain>
    </source>
</reference>
<dbReference type="STRING" id="1581420.AAW00_02630"/>
<evidence type="ECO:0000313" key="2">
    <source>
        <dbReference type="EMBL" id="KLE35360.1"/>
    </source>
</evidence>
<feature type="region of interest" description="Disordered" evidence="1">
    <location>
        <begin position="243"/>
        <end position="263"/>
    </location>
</feature>
<gene>
    <name evidence="2" type="ORF">AAW00_02630</name>
</gene>
<name>A0A0G9MXD7_9SPHN</name>
<evidence type="ECO:0000313" key="3">
    <source>
        <dbReference type="Proteomes" id="UP000053464"/>
    </source>
</evidence>